<gene>
    <name evidence="2" type="ORF">HMPREF9144_2857</name>
</gene>
<dbReference type="PANTHER" id="PTHR33498">
    <property type="entry name" value="TRANSPOSASE FOR INSERTION SEQUENCE ELEMENT IS1557"/>
    <property type="match status" value="1"/>
</dbReference>
<feature type="domain" description="Transposase IS204/IS1001/IS1096/IS1165 DDE" evidence="1">
    <location>
        <begin position="52"/>
        <end position="175"/>
    </location>
</feature>
<proteinExistence type="predicted"/>
<protein>
    <recommendedName>
        <fullName evidence="1">Transposase IS204/IS1001/IS1096/IS1165 DDE domain-containing protein</fullName>
    </recommendedName>
</protein>
<name>F9DMG5_9BACT</name>
<reference evidence="2 3" key="1">
    <citation type="submission" date="2011-04" db="EMBL/GenBank/DDBJ databases">
        <authorList>
            <person name="Muzny D."/>
            <person name="Qin X."/>
            <person name="Deng J."/>
            <person name="Jiang H."/>
            <person name="Liu Y."/>
            <person name="Qu J."/>
            <person name="Song X.-Z."/>
            <person name="Zhang L."/>
            <person name="Thornton R."/>
            <person name="Coyle M."/>
            <person name="Francisco L."/>
            <person name="Jackson L."/>
            <person name="Javaid M."/>
            <person name="Korchina V."/>
            <person name="Kovar C."/>
            <person name="Mata R."/>
            <person name="Mathew T."/>
            <person name="Ngo R."/>
            <person name="Nguyen L."/>
            <person name="Nguyen N."/>
            <person name="Okwuonu G."/>
            <person name="Ongeri F."/>
            <person name="Pham C."/>
            <person name="Simmons D."/>
            <person name="Wilczek-Boney K."/>
            <person name="Hale W."/>
            <person name="Jakkamsetti A."/>
            <person name="Pham P."/>
            <person name="Ruth R."/>
            <person name="San Lucas F."/>
            <person name="Warren J."/>
            <person name="Zhang J."/>
            <person name="Zhao Z."/>
            <person name="Zhou C."/>
            <person name="Zhu D."/>
            <person name="Lee S."/>
            <person name="Bess C."/>
            <person name="Blankenburg K."/>
            <person name="Forbes L."/>
            <person name="Fu Q."/>
            <person name="Gubbala S."/>
            <person name="Hirani K."/>
            <person name="Jayaseelan J.C."/>
            <person name="Lara F."/>
            <person name="Munidasa M."/>
            <person name="Palculict T."/>
            <person name="Patil S."/>
            <person name="Pu L.-L."/>
            <person name="Saada N."/>
            <person name="Tang L."/>
            <person name="Weissenberger G."/>
            <person name="Zhu Y."/>
            <person name="Hemphill L."/>
            <person name="Shang Y."/>
            <person name="Youmans B."/>
            <person name="Ayvaz T."/>
            <person name="Ross M."/>
            <person name="Santibanez J."/>
            <person name="Aqrawi P."/>
            <person name="Gross S."/>
            <person name="Joshi V."/>
            <person name="Fowler G."/>
            <person name="Nazareth L."/>
            <person name="Reid J."/>
            <person name="Worley K."/>
            <person name="Petrosino J."/>
            <person name="Highlander S."/>
            <person name="Gibbs R."/>
        </authorList>
    </citation>
    <scope>NUCLEOTIDE SEQUENCE [LARGE SCALE GENOMIC DNA]</scope>
    <source>
        <strain evidence="2 3">ATCC 700821</strain>
    </source>
</reference>
<dbReference type="EMBL" id="AFPY01000164">
    <property type="protein sequence ID" value="EGQ11362.1"/>
    <property type="molecule type" value="Genomic_DNA"/>
</dbReference>
<dbReference type="InterPro" id="IPR047951">
    <property type="entry name" value="Transpos_ISL3"/>
</dbReference>
<dbReference type="Pfam" id="PF01610">
    <property type="entry name" value="DDE_Tnp_ISL3"/>
    <property type="match status" value="1"/>
</dbReference>
<dbReference type="PANTHER" id="PTHR33498:SF1">
    <property type="entry name" value="TRANSPOSASE FOR INSERTION SEQUENCE ELEMENT IS1557"/>
    <property type="match status" value="1"/>
</dbReference>
<dbReference type="eggNOG" id="COG3464">
    <property type="taxonomic scope" value="Bacteria"/>
</dbReference>
<dbReference type="Proteomes" id="UP000004123">
    <property type="component" value="Unassembled WGS sequence"/>
</dbReference>
<evidence type="ECO:0000313" key="2">
    <source>
        <dbReference type="EMBL" id="EGQ11362.1"/>
    </source>
</evidence>
<evidence type="ECO:0000259" key="1">
    <source>
        <dbReference type="Pfam" id="PF01610"/>
    </source>
</evidence>
<accession>F9DMG5</accession>
<feature type="non-terminal residue" evidence="2">
    <location>
        <position position="1"/>
    </location>
</feature>
<sequence>AFGNMVLNLSRFVTIQDIFWFLQVSWNVVRNIQMEFLQSKYYNPDLSMLRRISIDEFATHKGHVYKTIVVDLDNGHIVYVGDGNGKNALDGFWERLGKNKEHIQAVCTDLSAVYTRAVSEHLPNTALVVDHFHVTKLMNEKLDLLRRLLWHKEKDINKRKVIKGTRWLLLRNGNDIFDYVHRNR</sequence>
<feature type="non-terminal residue" evidence="2">
    <location>
        <position position="184"/>
    </location>
</feature>
<comment type="caution">
    <text evidence="2">The sequence shown here is derived from an EMBL/GenBank/DDBJ whole genome shotgun (WGS) entry which is preliminary data.</text>
</comment>
<organism evidence="2 3">
    <name type="scientific">Prevotella pallens ATCC 700821</name>
    <dbReference type="NCBI Taxonomy" id="997353"/>
    <lineage>
        <taxon>Bacteria</taxon>
        <taxon>Pseudomonadati</taxon>
        <taxon>Bacteroidota</taxon>
        <taxon>Bacteroidia</taxon>
        <taxon>Bacteroidales</taxon>
        <taxon>Prevotellaceae</taxon>
        <taxon>Prevotella</taxon>
    </lineage>
</organism>
<evidence type="ECO:0000313" key="3">
    <source>
        <dbReference type="Proteomes" id="UP000004123"/>
    </source>
</evidence>
<dbReference type="InterPro" id="IPR002560">
    <property type="entry name" value="Transposase_DDE"/>
</dbReference>
<dbReference type="STRING" id="997353.HMPREF9144_2857"/>
<dbReference type="AlphaFoldDB" id="F9DMG5"/>